<organism evidence="2 3">
    <name type="scientific">Rubritalea tangerina</name>
    <dbReference type="NCBI Taxonomy" id="430798"/>
    <lineage>
        <taxon>Bacteria</taxon>
        <taxon>Pseudomonadati</taxon>
        <taxon>Verrucomicrobiota</taxon>
        <taxon>Verrucomicrobiia</taxon>
        <taxon>Verrucomicrobiales</taxon>
        <taxon>Rubritaleaceae</taxon>
        <taxon>Rubritalea</taxon>
    </lineage>
</organism>
<evidence type="ECO:0000313" key="3">
    <source>
        <dbReference type="Proteomes" id="UP001597389"/>
    </source>
</evidence>
<name>A0ABW4ZF52_9BACT</name>
<keyword evidence="1" id="KW-1133">Transmembrane helix</keyword>
<reference evidence="3" key="1">
    <citation type="journal article" date="2019" name="Int. J. Syst. Evol. Microbiol.">
        <title>The Global Catalogue of Microorganisms (GCM) 10K type strain sequencing project: providing services to taxonomists for standard genome sequencing and annotation.</title>
        <authorList>
            <consortium name="The Broad Institute Genomics Platform"/>
            <consortium name="The Broad Institute Genome Sequencing Center for Infectious Disease"/>
            <person name="Wu L."/>
            <person name="Ma J."/>
        </authorList>
    </citation>
    <scope>NUCLEOTIDE SEQUENCE [LARGE SCALE GENOMIC DNA]</scope>
    <source>
        <strain evidence="3">CCUG 57942</strain>
    </source>
</reference>
<protein>
    <submittedName>
        <fullName evidence="2">DUF4345 domain-containing protein</fullName>
    </submittedName>
</protein>
<feature type="transmembrane region" description="Helical" evidence="1">
    <location>
        <begin position="102"/>
        <end position="122"/>
    </location>
</feature>
<gene>
    <name evidence="2" type="ORF">ACFSW8_16325</name>
</gene>
<evidence type="ECO:0000256" key="1">
    <source>
        <dbReference type="SAM" id="Phobius"/>
    </source>
</evidence>
<comment type="caution">
    <text evidence="2">The sequence shown here is derived from an EMBL/GenBank/DDBJ whole genome shotgun (WGS) entry which is preliminary data.</text>
</comment>
<evidence type="ECO:0000313" key="2">
    <source>
        <dbReference type="EMBL" id="MFD2160472.1"/>
    </source>
</evidence>
<keyword evidence="3" id="KW-1185">Reference proteome</keyword>
<dbReference type="EMBL" id="JBHUJB010000081">
    <property type="protein sequence ID" value="MFD2160472.1"/>
    <property type="molecule type" value="Genomic_DNA"/>
</dbReference>
<dbReference type="RefSeq" id="WP_377088139.1">
    <property type="nucleotide sequence ID" value="NZ_JBHSJL010000014.1"/>
</dbReference>
<accession>A0ABW4ZF52</accession>
<proteinExistence type="predicted"/>
<feature type="transmembrane region" description="Helical" evidence="1">
    <location>
        <begin position="47"/>
        <end position="64"/>
    </location>
</feature>
<keyword evidence="1" id="KW-0812">Transmembrane</keyword>
<dbReference type="Pfam" id="PF14248">
    <property type="entry name" value="DUF4345"/>
    <property type="match status" value="1"/>
</dbReference>
<dbReference type="InterPro" id="IPR025597">
    <property type="entry name" value="DUF4345"/>
</dbReference>
<sequence length="127" mass="14062">MNIRSILLIFASLTITVIALLYGISPTWFFETFLATEAAPSIDQTHILRAVTTLYLSLGGFWLWSAFSDKYRDAGVLVLGIFCGGLVIGRVISIIVDGMPSTILLVYTLMELSLVPVCVWVLRSKKF</sequence>
<feature type="transmembrane region" description="Helical" evidence="1">
    <location>
        <begin position="76"/>
        <end position="96"/>
    </location>
</feature>
<dbReference type="Proteomes" id="UP001597389">
    <property type="component" value="Unassembled WGS sequence"/>
</dbReference>
<keyword evidence="1" id="KW-0472">Membrane</keyword>